<dbReference type="Pfam" id="PF22483">
    <property type="entry name" value="Mu-transpos_C_2"/>
    <property type="match status" value="1"/>
</dbReference>
<dbReference type="PANTHER" id="PTHR35004:SF6">
    <property type="entry name" value="TRANSPOSASE"/>
    <property type="match status" value="1"/>
</dbReference>
<dbReference type="InterPro" id="IPR017894">
    <property type="entry name" value="HTH_IS21_transposase_type"/>
</dbReference>
<dbReference type="InterPro" id="IPR054353">
    <property type="entry name" value="IstA-like_C"/>
</dbReference>
<organism evidence="7">
    <name type="scientific">uncultured prokaryote</name>
    <dbReference type="NCBI Taxonomy" id="198431"/>
    <lineage>
        <taxon>unclassified sequences</taxon>
        <taxon>environmental samples</taxon>
    </lineage>
</organism>
<dbReference type="PANTHER" id="PTHR35004">
    <property type="entry name" value="TRANSPOSASE RV3428C-RELATED"/>
    <property type="match status" value="1"/>
</dbReference>
<evidence type="ECO:0000259" key="5">
    <source>
        <dbReference type="PROSITE" id="PS50531"/>
    </source>
</evidence>
<dbReference type="PROSITE" id="PS50531">
    <property type="entry name" value="HTH_IS21"/>
    <property type="match status" value="1"/>
</dbReference>
<dbReference type="InterPro" id="IPR001584">
    <property type="entry name" value="Integrase_cat-core"/>
</dbReference>
<evidence type="ECO:0000256" key="3">
    <source>
        <dbReference type="ARBA" id="ARBA00023125"/>
    </source>
</evidence>
<dbReference type="GO" id="GO:0006310">
    <property type="term" value="P:DNA recombination"/>
    <property type="evidence" value="ECO:0007669"/>
    <property type="project" value="UniProtKB-KW"/>
</dbReference>
<dbReference type="InterPro" id="IPR036397">
    <property type="entry name" value="RNaseH_sf"/>
</dbReference>
<protein>
    <recommendedName>
        <fullName evidence="8">Integrase catalytic domain-containing protein</fullName>
    </recommendedName>
</protein>
<feature type="domain" description="Integrase catalytic" evidence="6">
    <location>
        <begin position="111"/>
        <end position="288"/>
    </location>
</feature>
<evidence type="ECO:0000256" key="1">
    <source>
        <dbReference type="ARBA" id="ARBA00009277"/>
    </source>
</evidence>
<dbReference type="GO" id="GO:0015074">
    <property type="term" value="P:DNA integration"/>
    <property type="evidence" value="ECO:0007669"/>
    <property type="project" value="InterPro"/>
</dbReference>
<keyword evidence="4" id="KW-0233">DNA recombination</keyword>
<dbReference type="NCBIfam" id="NF033546">
    <property type="entry name" value="transpos_IS21"/>
    <property type="match status" value="1"/>
</dbReference>
<comment type="similarity">
    <text evidence="1">Belongs to the transposase IS21/IS408/IS1162 family.</text>
</comment>
<name>A0A0H5PYG8_9ZZZZ</name>
<dbReference type="GO" id="GO:0003677">
    <property type="term" value="F:DNA binding"/>
    <property type="evidence" value="ECO:0007669"/>
    <property type="project" value="UniProtKB-KW"/>
</dbReference>
<dbReference type="EMBL" id="LN852965">
    <property type="protein sequence ID" value="CRY94598.1"/>
    <property type="molecule type" value="Genomic_DNA"/>
</dbReference>
<dbReference type="InterPro" id="IPR012337">
    <property type="entry name" value="RNaseH-like_sf"/>
</dbReference>
<reference evidence="7" key="2">
    <citation type="submission" date="2015-07" db="EMBL/GenBank/DDBJ databases">
        <title>Plasmids, circular viruses and viroids from rat gut.</title>
        <authorList>
            <person name="Jorgensen T.J."/>
            <person name="Hansen M.A."/>
            <person name="Xu Z."/>
            <person name="Tabak M.A."/>
            <person name="Sorensen S.J."/>
            <person name="Hansen L.H."/>
        </authorList>
    </citation>
    <scope>NUCLEOTIDE SEQUENCE</scope>
    <source>
        <strain evidence="7">RGRH0293</strain>
    </source>
</reference>
<proteinExistence type="inferred from homology"/>
<dbReference type="Gene3D" id="3.30.420.10">
    <property type="entry name" value="Ribonuclease H-like superfamily/Ribonuclease H"/>
    <property type="match status" value="1"/>
</dbReference>
<evidence type="ECO:0000259" key="6">
    <source>
        <dbReference type="PROSITE" id="PS50994"/>
    </source>
</evidence>
<evidence type="ECO:0000313" key="7">
    <source>
        <dbReference type="EMBL" id="CRY94598.1"/>
    </source>
</evidence>
<dbReference type="Pfam" id="PF00665">
    <property type="entry name" value="rve"/>
    <property type="match status" value="1"/>
</dbReference>
<keyword evidence="2" id="KW-0815">Transposition</keyword>
<dbReference type="GO" id="GO:0032196">
    <property type="term" value="P:transposition"/>
    <property type="evidence" value="ECO:0007669"/>
    <property type="project" value="UniProtKB-KW"/>
</dbReference>
<accession>A0A0H5PYG8</accession>
<evidence type="ECO:0000256" key="4">
    <source>
        <dbReference type="ARBA" id="ARBA00023172"/>
    </source>
</evidence>
<feature type="domain" description="HTH IS21-type" evidence="5">
    <location>
        <begin position="4"/>
        <end position="66"/>
    </location>
</feature>
<dbReference type="SUPFAM" id="SSF53098">
    <property type="entry name" value="Ribonuclease H-like"/>
    <property type="match status" value="1"/>
</dbReference>
<keyword evidence="3" id="KW-0238">DNA-binding</keyword>
<sequence length="410" mass="47900">MKGNLWMEIRNERKKGLSYTEIARKHHIDPRTAKKYAESDTKPVYTLTAPKPSKLDPYKHLIDMWLEEAPYSAVRIHEKLMEQGCDCKYTIVRQYVATRKADLNEKAAVRFETMPGLQGQVDWGFFENYKVLENGEYKKLYCFLMILGYSRMRYIEFVTDMSTTTLIKCHINAFRYFGGYPEEILYDNMKQVVVKRLMKQSESELNKQFEDFAGFYGYKPVLCRPYRGQTKGKVERTVRYVRENFMVGIRYNSLADLNSQAHAWCNKINAKIHGTTNERPIDRLSEENLLPLKREYIIDKINLRRVEKDCLISYAGNKYSVPAEYVGRDVTVIVLDHMLAAYFEGKQIALHKLSYSRNTLNVNKEHYKSMIVKSGFNIENTLLNNPDLVDLSIPEHSLKKYDELMGGVTL</sequence>
<dbReference type="AlphaFoldDB" id="A0A0H5PYG8"/>
<dbReference type="PROSITE" id="PS50994">
    <property type="entry name" value="INTEGRASE"/>
    <property type="match status" value="1"/>
</dbReference>
<evidence type="ECO:0000256" key="2">
    <source>
        <dbReference type="ARBA" id="ARBA00022578"/>
    </source>
</evidence>
<evidence type="ECO:0008006" key="8">
    <source>
        <dbReference type="Google" id="ProtNLM"/>
    </source>
</evidence>
<reference evidence="7" key="1">
    <citation type="submission" date="2015-06" db="EMBL/GenBank/DDBJ databases">
        <authorList>
            <person name="Joergensen T."/>
        </authorList>
    </citation>
    <scope>NUCLEOTIDE SEQUENCE</scope>
    <source>
        <strain evidence="7">RGRH0293</strain>
    </source>
</reference>